<gene>
    <name evidence="2" type="ORF">I6K02_27025</name>
</gene>
<dbReference type="EMBL" id="CP069484">
    <property type="protein sequence ID" value="QRO81411.1"/>
    <property type="molecule type" value="Genomic_DNA"/>
</dbReference>
<keyword evidence="3" id="KW-1185">Reference proteome</keyword>
<feature type="domain" description="Immunity protein 45" evidence="1">
    <location>
        <begin position="8"/>
        <end position="98"/>
    </location>
</feature>
<sequence>MTKWKDLLEYTDTVISRGALLKFPAGQSIENEVVMMVCEAPDKSGRFGLMAITGYKAGINCYVIFPAEAAQMQLSASWLIANWTMWVWPDGHVQDVKIRAPLEAQEL</sequence>
<dbReference type="RefSeq" id="WP_035975652.1">
    <property type="nucleotide sequence ID" value="NZ_CP033839.1"/>
</dbReference>
<accession>A0A892IJE4</accession>
<dbReference type="GeneID" id="93131174"/>
<protein>
    <recommendedName>
        <fullName evidence="1">Immunity protein 45 domain-containing protein</fullName>
    </recommendedName>
</protein>
<reference evidence="2 3" key="1">
    <citation type="submission" date="2021-02" db="EMBL/GenBank/DDBJ databases">
        <title>FDA dAtabase for Regulatory Grade micrObial Sequences (FDA-ARGOS): Supporting development and validation of Infectious Disease Dx tests.</title>
        <authorList>
            <person name="Minogue T."/>
            <person name="Wolcott M."/>
            <person name="Wasieloski L."/>
            <person name="Aguilar W."/>
            <person name="Moore D."/>
            <person name="Jaissle J."/>
            <person name="Tallon L."/>
            <person name="Sadzewicz L."/>
            <person name="Zhao X."/>
            <person name="Boylan J."/>
            <person name="Ott S."/>
            <person name="Bowen H."/>
            <person name="Vavikolanu K."/>
            <person name="Mehta A."/>
            <person name="Aluvathingal J."/>
            <person name="Nadendla S."/>
            <person name="Yan Y."/>
            <person name="Sichtig H."/>
        </authorList>
    </citation>
    <scope>NUCLEOTIDE SEQUENCE [LARGE SCALE GENOMIC DNA]</scope>
    <source>
        <strain evidence="2 3">FDAARGOS_1272</strain>
    </source>
</reference>
<proteinExistence type="predicted"/>
<dbReference type="AlphaFoldDB" id="A0A892IJE4"/>
<dbReference type="InterPro" id="IPR029077">
    <property type="entry name" value="Imm45"/>
</dbReference>
<dbReference type="Pfam" id="PF15572">
    <property type="entry name" value="Imm45"/>
    <property type="match status" value="1"/>
</dbReference>
<organism evidence="2 3">
    <name type="scientific">Burkholderia dolosa</name>
    <dbReference type="NCBI Taxonomy" id="152500"/>
    <lineage>
        <taxon>Bacteria</taxon>
        <taxon>Pseudomonadati</taxon>
        <taxon>Pseudomonadota</taxon>
        <taxon>Betaproteobacteria</taxon>
        <taxon>Burkholderiales</taxon>
        <taxon>Burkholderiaceae</taxon>
        <taxon>Burkholderia</taxon>
        <taxon>Burkholderia cepacia complex</taxon>
    </lineage>
</organism>
<evidence type="ECO:0000313" key="3">
    <source>
        <dbReference type="Proteomes" id="UP000625568"/>
    </source>
</evidence>
<name>A0A892IJE4_9BURK</name>
<dbReference type="Proteomes" id="UP000625568">
    <property type="component" value="Chromosome 3"/>
</dbReference>
<evidence type="ECO:0000259" key="1">
    <source>
        <dbReference type="Pfam" id="PF15572"/>
    </source>
</evidence>
<evidence type="ECO:0000313" key="2">
    <source>
        <dbReference type="EMBL" id="QRO81411.1"/>
    </source>
</evidence>